<evidence type="ECO:0000313" key="2">
    <source>
        <dbReference type="EMBL" id="KAL2831493.1"/>
    </source>
</evidence>
<dbReference type="Proteomes" id="UP001610335">
    <property type="component" value="Unassembled WGS sequence"/>
</dbReference>
<dbReference type="SUPFAM" id="SSF51905">
    <property type="entry name" value="FAD/NAD(P)-binding domain"/>
    <property type="match status" value="1"/>
</dbReference>
<evidence type="ECO:0000259" key="1">
    <source>
        <dbReference type="Pfam" id="PF07992"/>
    </source>
</evidence>
<gene>
    <name evidence="2" type="ORF">BDW59DRAFT_157918</name>
</gene>
<dbReference type="Pfam" id="PF07992">
    <property type="entry name" value="Pyr_redox_2"/>
    <property type="match status" value="1"/>
</dbReference>
<proteinExistence type="predicted"/>
<dbReference type="PRINTS" id="PR00368">
    <property type="entry name" value="FADPNR"/>
</dbReference>
<dbReference type="EMBL" id="JBFXLS010000009">
    <property type="protein sequence ID" value="KAL2831493.1"/>
    <property type="molecule type" value="Genomic_DNA"/>
</dbReference>
<dbReference type="Gene3D" id="3.50.50.100">
    <property type="match status" value="1"/>
</dbReference>
<protein>
    <recommendedName>
        <fullName evidence="1">FAD/NAD(P)-binding domain-containing protein</fullName>
    </recommendedName>
</protein>
<dbReference type="InterPro" id="IPR023753">
    <property type="entry name" value="FAD/NAD-binding_dom"/>
</dbReference>
<accession>A0ABR4IXF2</accession>
<dbReference type="PRINTS" id="PR00411">
    <property type="entry name" value="PNDRDTASEI"/>
</dbReference>
<dbReference type="PANTHER" id="PTHR43735:SF5">
    <property type="entry name" value="FAD_NAD(P)-BINDING DOMAIN-CONTAINING PROTEIN"/>
    <property type="match status" value="1"/>
</dbReference>
<sequence length="451" mass="49286">MPTDNLKILTKGLTWFLPYLLHATLARLRALVHRITYTPTPNPKSVVVIGGSFAGFQLVKRLTETLPTGYQVVWIEKNSHLNYSFTFPRFSVVEGFEREAFIPYDGVERGAVKGVLKRVQGVVTGVEKDQVQVILANGEEEEEEMVVIGYEYLVIATGSTQPLPVQVVSTEREEACDELRGVQRSIQESERIVVMGGGAVGVELASDIKDFYPGKSVTLVHSRGRLLNRFGERLGEYVLKVLQDGLGVRVLLDERPVMPGGGGMVRGATLVFSDGREEGFDLVIGCTGQCPNSSLLSTLYPDSISNENSCILVQPTLQIHTSDSPTPDPDQRVFAFGDVAAHSGPLMARAGFLQAEIVLSNILSLIRGRTPETIYKPNFFVEGAIKLTLGKSHSVIYASDERGDDAMLPSRGGKVDLDIGKAWRNFGVGGEFKKLKANEGLEGKDVKSHHV</sequence>
<keyword evidence="3" id="KW-1185">Reference proteome</keyword>
<name>A0ABR4IXF2_9EURO</name>
<dbReference type="PANTHER" id="PTHR43735">
    <property type="entry name" value="APOPTOSIS-INDUCING FACTOR 1"/>
    <property type="match status" value="1"/>
</dbReference>
<reference evidence="2 3" key="1">
    <citation type="submission" date="2024-07" db="EMBL/GenBank/DDBJ databases">
        <title>Section-level genome sequencing and comparative genomics of Aspergillus sections Usti and Cavernicolus.</title>
        <authorList>
            <consortium name="Lawrence Berkeley National Laboratory"/>
            <person name="Nybo J.L."/>
            <person name="Vesth T.C."/>
            <person name="Theobald S."/>
            <person name="Frisvad J.C."/>
            <person name="Larsen T.O."/>
            <person name="Kjaerboelling I."/>
            <person name="Rothschild-Mancinelli K."/>
            <person name="Lyhne E.K."/>
            <person name="Kogle M.E."/>
            <person name="Barry K."/>
            <person name="Clum A."/>
            <person name="Na H."/>
            <person name="Ledsgaard L."/>
            <person name="Lin J."/>
            <person name="Lipzen A."/>
            <person name="Kuo A."/>
            <person name="Riley R."/>
            <person name="Mondo S."/>
            <person name="LaButti K."/>
            <person name="Haridas S."/>
            <person name="Pangalinan J."/>
            <person name="Salamov A.A."/>
            <person name="Simmons B.A."/>
            <person name="Magnuson J.K."/>
            <person name="Chen J."/>
            <person name="Drula E."/>
            <person name="Henrissat B."/>
            <person name="Wiebenga A."/>
            <person name="Lubbers R.J."/>
            <person name="Gomes A.C."/>
            <person name="Makela M.R."/>
            <person name="Stajich J."/>
            <person name="Grigoriev I.V."/>
            <person name="Mortensen U.H."/>
            <person name="De vries R.P."/>
            <person name="Baker S.E."/>
            <person name="Andersen M.R."/>
        </authorList>
    </citation>
    <scope>NUCLEOTIDE SEQUENCE [LARGE SCALE GENOMIC DNA]</scope>
    <source>
        <strain evidence="2 3">CBS 600.67</strain>
    </source>
</reference>
<comment type="caution">
    <text evidence="2">The sequence shown here is derived from an EMBL/GenBank/DDBJ whole genome shotgun (WGS) entry which is preliminary data.</text>
</comment>
<feature type="domain" description="FAD/NAD(P)-binding" evidence="1">
    <location>
        <begin position="45"/>
        <end position="345"/>
    </location>
</feature>
<organism evidence="2 3">
    <name type="scientific">Aspergillus cavernicola</name>
    <dbReference type="NCBI Taxonomy" id="176166"/>
    <lineage>
        <taxon>Eukaryota</taxon>
        <taxon>Fungi</taxon>
        <taxon>Dikarya</taxon>
        <taxon>Ascomycota</taxon>
        <taxon>Pezizomycotina</taxon>
        <taxon>Eurotiomycetes</taxon>
        <taxon>Eurotiomycetidae</taxon>
        <taxon>Eurotiales</taxon>
        <taxon>Aspergillaceae</taxon>
        <taxon>Aspergillus</taxon>
        <taxon>Aspergillus subgen. Nidulantes</taxon>
    </lineage>
</organism>
<dbReference type="InterPro" id="IPR036188">
    <property type="entry name" value="FAD/NAD-bd_sf"/>
</dbReference>
<evidence type="ECO:0000313" key="3">
    <source>
        <dbReference type="Proteomes" id="UP001610335"/>
    </source>
</evidence>